<proteinExistence type="predicted"/>
<evidence type="ECO:0000313" key="2">
    <source>
        <dbReference type="Proteomes" id="UP001295444"/>
    </source>
</evidence>
<name>A0AAD1R9V1_PELCU</name>
<reference evidence="1" key="1">
    <citation type="submission" date="2022-03" db="EMBL/GenBank/DDBJ databases">
        <authorList>
            <person name="Alioto T."/>
            <person name="Alioto T."/>
            <person name="Gomez Garrido J."/>
        </authorList>
    </citation>
    <scope>NUCLEOTIDE SEQUENCE</scope>
</reference>
<protein>
    <submittedName>
        <fullName evidence="1">Uncharacterized protein</fullName>
    </submittedName>
</protein>
<dbReference type="Proteomes" id="UP001295444">
    <property type="component" value="Chromosome 02"/>
</dbReference>
<accession>A0AAD1R9V1</accession>
<sequence length="86" mass="9439">MARCLAYYRGSPSQEITARTISEFQTYILALPAWAAEVATASAAPADLNAFKPFIKAEEDSDEFFEDFKRFTKLLPLLGSPCSPGS</sequence>
<dbReference type="EMBL" id="OW240913">
    <property type="protein sequence ID" value="CAH2245829.1"/>
    <property type="molecule type" value="Genomic_DNA"/>
</dbReference>
<keyword evidence="2" id="KW-1185">Reference proteome</keyword>
<evidence type="ECO:0000313" key="1">
    <source>
        <dbReference type="EMBL" id="CAH2245829.1"/>
    </source>
</evidence>
<dbReference type="AlphaFoldDB" id="A0AAD1R9V1"/>
<organism evidence="1 2">
    <name type="scientific">Pelobates cultripes</name>
    <name type="common">Western spadefoot toad</name>
    <dbReference type="NCBI Taxonomy" id="61616"/>
    <lineage>
        <taxon>Eukaryota</taxon>
        <taxon>Metazoa</taxon>
        <taxon>Chordata</taxon>
        <taxon>Craniata</taxon>
        <taxon>Vertebrata</taxon>
        <taxon>Euteleostomi</taxon>
        <taxon>Amphibia</taxon>
        <taxon>Batrachia</taxon>
        <taxon>Anura</taxon>
        <taxon>Pelobatoidea</taxon>
        <taxon>Pelobatidae</taxon>
        <taxon>Pelobates</taxon>
    </lineage>
</organism>
<gene>
    <name evidence="1" type="ORF">PECUL_23A048661</name>
</gene>